<keyword evidence="4 9" id="KW-0489">Methyltransferase</keyword>
<evidence type="ECO:0000256" key="2">
    <source>
        <dbReference type="ARBA" id="ARBA00005879"/>
    </source>
</evidence>
<evidence type="ECO:0000313" key="9">
    <source>
        <dbReference type="EMBL" id="MBC5619540.1"/>
    </source>
</evidence>
<comment type="pathway">
    <text evidence="1">Cofactor biosynthesis; adenosylcobalamin biosynthesis.</text>
</comment>
<proteinExistence type="inferred from homology"/>
<dbReference type="GO" id="GO:0032259">
    <property type="term" value="P:methylation"/>
    <property type="evidence" value="ECO:0007669"/>
    <property type="project" value="UniProtKB-KW"/>
</dbReference>
<dbReference type="CDD" id="cd11645">
    <property type="entry name" value="Precorrin_2_C20_MT"/>
    <property type="match status" value="1"/>
</dbReference>
<dbReference type="PIRSF" id="PIRSF036427">
    <property type="entry name" value="Precrrn-2_mtase"/>
    <property type="match status" value="1"/>
</dbReference>
<gene>
    <name evidence="9" type="primary">cobI</name>
    <name evidence="9" type="ORF">H8S64_00345</name>
</gene>
<dbReference type="PANTHER" id="PTHR43467:SF2">
    <property type="entry name" value="COBALT-PRECORRIN-2 C(20)-METHYLTRANSFERASE"/>
    <property type="match status" value="1"/>
</dbReference>
<dbReference type="RefSeq" id="WP_186974541.1">
    <property type="nucleotide sequence ID" value="NZ_JACOOH010000001.1"/>
</dbReference>
<feature type="domain" description="Tetrapyrrole methylase" evidence="8">
    <location>
        <begin position="2"/>
        <end position="210"/>
    </location>
</feature>
<reference evidence="9 10" key="1">
    <citation type="submission" date="2020-08" db="EMBL/GenBank/DDBJ databases">
        <title>Genome public.</title>
        <authorList>
            <person name="Liu C."/>
            <person name="Sun Q."/>
        </authorList>
    </citation>
    <scope>NUCLEOTIDE SEQUENCE [LARGE SCALE GENOMIC DNA]</scope>
    <source>
        <strain evidence="9 10">NSJ-56</strain>
    </source>
</reference>
<dbReference type="InterPro" id="IPR000878">
    <property type="entry name" value="4pyrrol_Mease"/>
</dbReference>
<keyword evidence="6" id="KW-0949">S-adenosyl-L-methionine</keyword>
<dbReference type="InterPro" id="IPR012382">
    <property type="entry name" value="CobI/CbiL"/>
</dbReference>
<dbReference type="NCBIfam" id="TIGR01467">
    <property type="entry name" value="cobI_cbiL"/>
    <property type="match status" value="1"/>
</dbReference>
<organism evidence="9 10">
    <name type="scientific">Butyricimonas hominis</name>
    <dbReference type="NCBI Taxonomy" id="2763032"/>
    <lineage>
        <taxon>Bacteria</taxon>
        <taxon>Pseudomonadati</taxon>
        <taxon>Bacteroidota</taxon>
        <taxon>Bacteroidia</taxon>
        <taxon>Bacteroidales</taxon>
        <taxon>Odoribacteraceae</taxon>
        <taxon>Butyricimonas</taxon>
    </lineage>
</organism>
<evidence type="ECO:0000256" key="5">
    <source>
        <dbReference type="ARBA" id="ARBA00022679"/>
    </source>
</evidence>
<dbReference type="PANTHER" id="PTHR43467">
    <property type="entry name" value="COBALT-PRECORRIN-2 C(20)-METHYLTRANSFERASE"/>
    <property type="match status" value="1"/>
</dbReference>
<evidence type="ECO:0000256" key="3">
    <source>
        <dbReference type="ARBA" id="ARBA00022573"/>
    </source>
</evidence>
<sequence>MKVISISLGPGNPELITVKALKALQEVDVIYCPGTKSKEGTFKSYSRDIILSLPVEASKIRVFHVPMSKDRTFANRAYDELCLEIAARIAEGKTVAVTAEGDSGFYSSGNYMFEKLASMHIPTSVIAGVPAFIAAGAVSGLHIVKQEEKLIVLPGKTTLEELHELTTTNHVIVIMKLSQCTDTVHEFIRQHPDAEYHYYQNVGTANEQHETDRNALVEIEFPYFSLMIIRPAKRISVG</sequence>
<dbReference type="Gene3D" id="3.30.950.10">
    <property type="entry name" value="Methyltransferase, Cobalt-precorrin-4 Transmethylase, Domain 2"/>
    <property type="match status" value="1"/>
</dbReference>
<evidence type="ECO:0000256" key="7">
    <source>
        <dbReference type="PIRNR" id="PIRNR036427"/>
    </source>
</evidence>
<dbReference type="Pfam" id="PF00590">
    <property type="entry name" value="TP_methylase"/>
    <property type="match status" value="1"/>
</dbReference>
<dbReference type="InterPro" id="IPR014777">
    <property type="entry name" value="4pyrrole_Mease_sub1"/>
</dbReference>
<dbReference type="InterPro" id="IPR006364">
    <property type="entry name" value="CobI/CbiL/CobIJ_dom"/>
</dbReference>
<dbReference type="EC" id="2.1.1.130" evidence="9"/>
<name>A0ABR7CW16_9BACT</name>
<dbReference type="PROSITE" id="PS00839">
    <property type="entry name" value="SUMT_1"/>
    <property type="match status" value="1"/>
</dbReference>
<keyword evidence="3" id="KW-0169">Cobalamin biosynthesis</keyword>
<dbReference type="Proteomes" id="UP000646484">
    <property type="component" value="Unassembled WGS sequence"/>
</dbReference>
<evidence type="ECO:0000256" key="4">
    <source>
        <dbReference type="ARBA" id="ARBA00022603"/>
    </source>
</evidence>
<dbReference type="EMBL" id="JACOOH010000001">
    <property type="protein sequence ID" value="MBC5619540.1"/>
    <property type="molecule type" value="Genomic_DNA"/>
</dbReference>
<dbReference type="InterPro" id="IPR003043">
    <property type="entry name" value="Uropor_MeTrfase_CS"/>
</dbReference>
<keyword evidence="10" id="KW-1185">Reference proteome</keyword>
<evidence type="ECO:0000256" key="6">
    <source>
        <dbReference type="ARBA" id="ARBA00022691"/>
    </source>
</evidence>
<keyword evidence="5 9" id="KW-0808">Transferase</keyword>
<dbReference type="InterPro" id="IPR014776">
    <property type="entry name" value="4pyrrole_Mease_sub2"/>
</dbReference>
<comment type="similarity">
    <text evidence="2 7">Belongs to the precorrin methyltransferase family.</text>
</comment>
<comment type="caution">
    <text evidence="9">The sequence shown here is derived from an EMBL/GenBank/DDBJ whole genome shotgun (WGS) entry which is preliminary data.</text>
</comment>
<dbReference type="SUPFAM" id="SSF53790">
    <property type="entry name" value="Tetrapyrrole methylase"/>
    <property type="match status" value="1"/>
</dbReference>
<evidence type="ECO:0000259" key="8">
    <source>
        <dbReference type="Pfam" id="PF00590"/>
    </source>
</evidence>
<protein>
    <submittedName>
        <fullName evidence="9">Precorrin-2 C(20)-methyltransferase</fullName>
        <ecNumber evidence="9">2.1.1.130</ecNumber>
    </submittedName>
</protein>
<accession>A0ABR7CW16</accession>
<evidence type="ECO:0000313" key="10">
    <source>
        <dbReference type="Proteomes" id="UP000646484"/>
    </source>
</evidence>
<dbReference type="Gene3D" id="3.40.1010.10">
    <property type="entry name" value="Cobalt-precorrin-4 Transmethylase, Domain 1"/>
    <property type="match status" value="1"/>
</dbReference>
<evidence type="ECO:0000256" key="1">
    <source>
        <dbReference type="ARBA" id="ARBA00004953"/>
    </source>
</evidence>
<dbReference type="GO" id="GO:0030788">
    <property type="term" value="F:precorrin-2 C20-methyltransferase activity"/>
    <property type="evidence" value="ECO:0007669"/>
    <property type="project" value="UniProtKB-EC"/>
</dbReference>
<dbReference type="InterPro" id="IPR035996">
    <property type="entry name" value="4pyrrol_Methylase_sf"/>
</dbReference>